<dbReference type="Gene3D" id="3.20.20.30">
    <property type="entry name" value="Luciferase-like domain"/>
    <property type="match status" value="1"/>
</dbReference>
<gene>
    <name evidence="7" type="ORF">RW1_009_00080</name>
</gene>
<dbReference type="RefSeq" id="WP_052032932.1">
    <property type="nucleotide sequence ID" value="NZ_BAWF01000009.1"/>
</dbReference>
<name>X0PM37_RHOWR</name>
<dbReference type="PROSITE" id="PS51387">
    <property type="entry name" value="FAD_PCMH"/>
    <property type="match status" value="1"/>
</dbReference>
<evidence type="ECO:0000313" key="7">
    <source>
        <dbReference type="EMBL" id="GAF43584.1"/>
    </source>
</evidence>
<dbReference type="Gene3D" id="3.30.43.10">
    <property type="entry name" value="Uridine Diphospho-n-acetylenolpyruvylglucosamine Reductase, domain 2"/>
    <property type="match status" value="1"/>
</dbReference>
<dbReference type="Pfam" id="PF00296">
    <property type="entry name" value="Bac_luciferase"/>
    <property type="match status" value="1"/>
</dbReference>
<comment type="cofactor">
    <cofactor evidence="1">
        <name>FAD</name>
        <dbReference type="ChEBI" id="CHEBI:57692"/>
    </cofactor>
</comment>
<organism evidence="7 8">
    <name type="scientific">Rhodococcus wratislaviensis NBRC 100605</name>
    <dbReference type="NCBI Taxonomy" id="1219028"/>
    <lineage>
        <taxon>Bacteria</taxon>
        <taxon>Bacillati</taxon>
        <taxon>Actinomycetota</taxon>
        <taxon>Actinomycetes</taxon>
        <taxon>Mycobacteriales</taxon>
        <taxon>Nocardiaceae</taxon>
        <taxon>Rhodococcus</taxon>
    </lineage>
</organism>
<feature type="domain" description="FAD-binding PCMH-type" evidence="6">
    <location>
        <begin position="351"/>
        <end position="522"/>
    </location>
</feature>
<comment type="similarity">
    <text evidence="2">Belongs to the oxygen-dependent FAD-linked oxidoreductase family.</text>
</comment>
<protein>
    <recommendedName>
        <fullName evidence="6">FAD-binding PCMH-type domain-containing protein</fullName>
    </recommendedName>
</protein>
<proteinExistence type="inferred from homology"/>
<accession>X0PM37</accession>
<dbReference type="InterPro" id="IPR016166">
    <property type="entry name" value="FAD-bd_PCMH"/>
</dbReference>
<dbReference type="PANTHER" id="PTHR42973">
    <property type="entry name" value="BINDING OXIDOREDUCTASE, PUTATIVE (AFU_ORTHOLOGUE AFUA_1G17690)-RELATED"/>
    <property type="match status" value="1"/>
</dbReference>
<dbReference type="InterPro" id="IPR050416">
    <property type="entry name" value="FAD-linked_Oxidoreductase"/>
</dbReference>
<keyword evidence="8" id="KW-1185">Reference proteome</keyword>
<dbReference type="EMBL" id="BAWF01000009">
    <property type="protein sequence ID" value="GAF43584.1"/>
    <property type="molecule type" value="Genomic_DNA"/>
</dbReference>
<evidence type="ECO:0000256" key="3">
    <source>
        <dbReference type="ARBA" id="ARBA00022630"/>
    </source>
</evidence>
<dbReference type="SUPFAM" id="SSF56176">
    <property type="entry name" value="FAD-binding/transporter-associated domain-like"/>
    <property type="match status" value="1"/>
</dbReference>
<evidence type="ECO:0000256" key="5">
    <source>
        <dbReference type="ARBA" id="ARBA00023002"/>
    </source>
</evidence>
<dbReference type="Gene3D" id="3.40.462.20">
    <property type="match status" value="1"/>
</dbReference>
<sequence length="771" mass="83282">MPDYGHELMLGTFITPTASSAKDVVSLAMLTEEAGLDIATIQDHPYNPDFLDTYTLLSWVAARTSRLKVAANVTNLPLRPPQVLARAAATLDILSEGRFEMGLGAGAFADAAHGMTGRRPGTAQSIDALGEAIDILRGVWDTGTRGAFRHDGEHYQVPGMKRGPQPAHDISIWLGAYKPRMLALTGAKADGWLPTLEYIQSPNVAESHKWIDDAATAAGRDPRDIRRLLNIFRASFLPTGRAFLQGPPDQWVNDLLPLILEHGFSTILLGQDDPHLIRTFGEEVGPALREAVAAERNIRTSGSSGSRERSAIALSKRHDRVDYNALPPQLRPKAIEPGDALYDSVRHTYIRTGSPALVIRAEDESDVVAALAYARTQTVPLSVRSGGHGISGRSTNDGGIVLDLSQMDGVEVLDRATRRIRLQPGARWGDVARTLAAQGLAMSSGDYGDVGVGGLATAGGLGYLARRYGLTIDHVVAVDMVVADGRLLRVDNDHHPDLFWAVRGAGGNFGVVTAFELIAEEVGEVGYASLTVDATDTASLIETWGRLVEAAPRELTSFLSLFPGRRRGAPMAQITLVYADDDVEAAQQAFNEFLDVGPVLDGRAELVPYHAIVAPPHNRHHGQGLEEEHSGLLEHITPGAARVIHKMIHSGDVLVMQFRSAGGAVNEVPPEAMAYSHRTQNFSVLAASAASQRVRLASAWSELYPFVDGMYLSFETSTNPERLLDAFPEPVLSRLRALKATWDPDGIFNRNFPITTLAAELPDLEATTRAV</sequence>
<dbReference type="PROSITE" id="PS00862">
    <property type="entry name" value="OX2_COVAL_FAD"/>
    <property type="match status" value="1"/>
</dbReference>
<dbReference type="InterPro" id="IPR011251">
    <property type="entry name" value="Luciferase-like_dom"/>
</dbReference>
<dbReference type="Proteomes" id="UP000019491">
    <property type="component" value="Unassembled WGS sequence"/>
</dbReference>
<dbReference type="AlphaFoldDB" id="X0PM37"/>
<evidence type="ECO:0000313" key="8">
    <source>
        <dbReference type="Proteomes" id="UP000019491"/>
    </source>
</evidence>
<dbReference type="InterPro" id="IPR036318">
    <property type="entry name" value="FAD-bd_PCMH-like_sf"/>
</dbReference>
<comment type="caution">
    <text evidence="7">The sequence shown here is derived from an EMBL/GenBank/DDBJ whole genome shotgun (WGS) entry which is preliminary data.</text>
</comment>
<dbReference type="OrthoDB" id="9775082at2"/>
<dbReference type="GO" id="GO:0071949">
    <property type="term" value="F:FAD binding"/>
    <property type="evidence" value="ECO:0007669"/>
    <property type="project" value="InterPro"/>
</dbReference>
<dbReference type="InterPro" id="IPR016169">
    <property type="entry name" value="FAD-bd_PCMH_sub2"/>
</dbReference>
<dbReference type="InterPro" id="IPR016167">
    <property type="entry name" value="FAD-bd_PCMH_sub1"/>
</dbReference>
<dbReference type="InterPro" id="IPR036661">
    <property type="entry name" value="Luciferase-like_sf"/>
</dbReference>
<evidence type="ECO:0000256" key="2">
    <source>
        <dbReference type="ARBA" id="ARBA00005466"/>
    </source>
</evidence>
<dbReference type="InterPro" id="IPR006094">
    <property type="entry name" value="Oxid_FAD_bind_N"/>
</dbReference>
<evidence type="ECO:0000256" key="1">
    <source>
        <dbReference type="ARBA" id="ARBA00001974"/>
    </source>
</evidence>
<dbReference type="SUPFAM" id="SSF51679">
    <property type="entry name" value="Bacterial luciferase-like"/>
    <property type="match status" value="1"/>
</dbReference>
<keyword evidence="3" id="KW-0285">Flavoprotein</keyword>
<keyword evidence="5" id="KW-0560">Oxidoreductase</keyword>
<dbReference type="Pfam" id="PF01565">
    <property type="entry name" value="FAD_binding_4"/>
    <property type="match status" value="1"/>
</dbReference>
<dbReference type="Gene3D" id="3.30.465.10">
    <property type="match status" value="1"/>
</dbReference>
<dbReference type="GO" id="GO:0016705">
    <property type="term" value="F:oxidoreductase activity, acting on paired donors, with incorporation or reduction of molecular oxygen"/>
    <property type="evidence" value="ECO:0007669"/>
    <property type="project" value="InterPro"/>
</dbReference>
<evidence type="ECO:0000259" key="6">
    <source>
        <dbReference type="PROSITE" id="PS51387"/>
    </source>
</evidence>
<evidence type="ECO:0000256" key="4">
    <source>
        <dbReference type="ARBA" id="ARBA00022827"/>
    </source>
</evidence>
<dbReference type="PANTHER" id="PTHR42973:SF39">
    <property type="entry name" value="FAD-BINDING PCMH-TYPE DOMAIN-CONTAINING PROTEIN"/>
    <property type="match status" value="1"/>
</dbReference>
<keyword evidence="4" id="KW-0274">FAD</keyword>
<reference evidence="7 8" key="1">
    <citation type="submission" date="2014-02" db="EMBL/GenBank/DDBJ databases">
        <title>Whole genome shotgun sequence of Rhodococcus wratislaviensis NBRC 100605.</title>
        <authorList>
            <person name="Hosoyama A."/>
            <person name="Tsuchikane K."/>
            <person name="Yoshida I."/>
            <person name="Ohji S."/>
            <person name="Ichikawa N."/>
            <person name="Yamazoe A."/>
            <person name="Fujita N."/>
        </authorList>
    </citation>
    <scope>NUCLEOTIDE SEQUENCE [LARGE SCALE GENOMIC DNA]</scope>
    <source>
        <strain evidence="7 8">NBRC 100605</strain>
    </source>
</reference>
<dbReference type="InterPro" id="IPR006093">
    <property type="entry name" value="Oxy_OxRdtase_FAD_BS"/>
</dbReference>